<evidence type="ECO:0000259" key="2">
    <source>
        <dbReference type="SMART" id="SM00829"/>
    </source>
</evidence>
<evidence type="ECO:0000313" key="3">
    <source>
        <dbReference type="EMBL" id="SVA70460.1"/>
    </source>
</evidence>
<accession>A0A381Y0Q8</accession>
<dbReference type="Pfam" id="PF00107">
    <property type="entry name" value="ADH_zinc_N"/>
    <property type="match status" value="1"/>
</dbReference>
<dbReference type="PANTHER" id="PTHR43205:SF7">
    <property type="entry name" value="PROSTAGLANDIN REDUCTASE 1"/>
    <property type="match status" value="1"/>
</dbReference>
<dbReference type="InterPro" id="IPR036291">
    <property type="entry name" value="NAD(P)-bd_dom_sf"/>
</dbReference>
<dbReference type="Gene3D" id="3.90.180.10">
    <property type="entry name" value="Medium-chain alcohol dehydrogenases, catalytic domain"/>
    <property type="match status" value="1"/>
</dbReference>
<dbReference type="PANTHER" id="PTHR43205">
    <property type="entry name" value="PROSTAGLANDIN REDUCTASE"/>
    <property type="match status" value="1"/>
</dbReference>
<dbReference type="InterPro" id="IPR013149">
    <property type="entry name" value="ADH-like_C"/>
</dbReference>
<dbReference type="Pfam" id="PF16884">
    <property type="entry name" value="ADH_N_2"/>
    <property type="match status" value="1"/>
</dbReference>
<dbReference type="Gene3D" id="3.40.50.720">
    <property type="entry name" value="NAD(P)-binding Rossmann-like Domain"/>
    <property type="match status" value="1"/>
</dbReference>
<reference evidence="3" key="1">
    <citation type="submission" date="2018-05" db="EMBL/GenBank/DDBJ databases">
        <authorList>
            <person name="Lanie J.A."/>
            <person name="Ng W.-L."/>
            <person name="Kazmierczak K.M."/>
            <person name="Andrzejewski T.M."/>
            <person name="Davidsen T.M."/>
            <person name="Wayne K.J."/>
            <person name="Tettelin H."/>
            <person name="Glass J.I."/>
            <person name="Rusch D."/>
            <person name="Podicherti R."/>
            <person name="Tsui H.-C.T."/>
            <person name="Winkler M.E."/>
        </authorList>
    </citation>
    <scope>NUCLEOTIDE SEQUENCE</scope>
</reference>
<dbReference type="AlphaFoldDB" id="A0A381Y0Q8"/>
<dbReference type="SMART" id="SM00829">
    <property type="entry name" value="PKS_ER"/>
    <property type="match status" value="1"/>
</dbReference>
<gene>
    <name evidence="3" type="ORF">METZ01_LOCUS123314</name>
</gene>
<sequence length="337" mass="37397">MEIKMKRKVWKLMKRPEGMDFEDALSLIEEDINDISDGNLIVKNKIISMDAGTRMWMSDREDSYQPPLEIGANMVGVCLAEVIETKNPNFSKGDLVRGFGEWADYAEVNPESFLKLTAGLDRDEAYLSVLGLNGWTAYVGVMEVGRPKKGETFLVSAAAGATGSLAGQIAKKAGCRVIGLTGGKEKCSWLTDELGFDVAIDYKEENLDKALTQCCPEGVDIYFDNVAGPILDTVLQHLALYARIPLCGLIAQYNEKESRSPGPDNFDQILMKRATITGFFCPDFLEEGPKIEQIMQEWYEEGSIKFRADITNGLDNVLVAYKRMFNGNNIGKTLVKL</sequence>
<dbReference type="InterPro" id="IPR041694">
    <property type="entry name" value="ADH_N_2"/>
</dbReference>
<dbReference type="InterPro" id="IPR020843">
    <property type="entry name" value="ER"/>
</dbReference>
<dbReference type="FunFam" id="3.40.50.720:FF:000121">
    <property type="entry name" value="Prostaglandin reductase 2"/>
    <property type="match status" value="1"/>
</dbReference>
<dbReference type="SUPFAM" id="SSF50129">
    <property type="entry name" value="GroES-like"/>
    <property type="match status" value="1"/>
</dbReference>
<feature type="domain" description="Enoyl reductase (ER)" evidence="2">
    <location>
        <begin position="20"/>
        <end position="335"/>
    </location>
</feature>
<keyword evidence="1" id="KW-0560">Oxidoreductase</keyword>
<organism evidence="3">
    <name type="scientific">marine metagenome</name>
    <dbReference type="NCBI Taxonomy" id="408172"/>
    <lineage>
        <taxon>unclassified sequences</taxon>
        <taxon>metagenomes</taxon>
        <taxon>ecological metagenomes</taxon>
    </lineage>
</organism>
<dbReference type="SUPFAM" id="SSF51735">
    <property type="entry name" value="NAD(P)-binding Rossmann-fold domains"/>
    <property type="match status" value="1"/>
</dbReference>
<dbReference type="InterPro" id="IPR011032">
    <property type="entry name" value="GroES-like_sf"/>
</dbReference>
<dbReference type="EMBL" id="UINC01017037">
    <property type="protein sequence ID" value="SVA70460.1"/>
    <property type="molecule type" value="Genomic_DNA"/>
</dbReference>
<dbReference type="InterPro" id="IPR045010">
    <property type="entry name" value="MDR_fam"/>
</dbReference>
<dbReference type="CDD" id="cd05288">
    <property type="entry name" value="PGDH"/>
    <property type="match status" value="1"/>
</dbReference>
<protein>
    <recommendedName>
        <fullName evidence="2">Enoyl reductase (ER) domain-containing protein</fullName>
    </recommendedName>
</protein>
<evidence type="ECO:0000256" key="1">
    <source>
        <dbReference type="ARBA" id="ARBA00023002"/>
    </source>
</evidence>
<name>A0A381Y0Q8_9ZZZZ</name>
<proteinExistence type="predicted"/>
<dbReference type="GO" id="GO:0016628">
    <property type="term" value="F:oxidoreductase activity, acting on the CH-CH group of donors, NAD or NADP as acceptor"/>
    <property type="evidence" value="ECO:0007669"/>
    <property type="project" value="InterPro"/>
</dbReference>